<geneLocation type="mitochondrion" evidence="1"/>
<proteinExistence type="predicted"/>
<gene>
    <name evidence="1" type="ORF">AEK19_MT1994</name>
</gene>
<evidence type="ECO:0000313" key="1">
    <source>
        <dbReference type="EMBL" id="ART32156.1"/>
    </source>
</evidence>
<protein>
    <submittedName>
        <fullName evidence="1">Uncharacterized protein</fullName>
    </submittedName>
</protein>
<organism evidence="1">
    <name type="scientific">Utricularia reniformis</name>
    <dbReference type="NCBI Taxonomy" id="192314"/>
    <lineage>
        <taxon>Eukaryota</taxon>
        <taxon>Viridiplantae</taxon>
        <taxon>Streptophyta</taxon>
        <taxon>Embryophyta</taxon>
        <taxon>Tracheophyta</taxon>
        <taxon>Spermatophyta</taxon>
        <taxon>Magnoliopsida</taxon>
        <taxon>eudicotyledons</taxon>
        <taxon>Gunneridae</taxon>
        <taxon>Pentapetalae</taxon>
        <taxon>asterids</taxon>
        <taxon>lamiids</taxon>
        <taxon>Lamiales</taxon>
        <taxon>Lentibulariaceae</taxon>
        <taxon>Utricularia</taxon>
    </lineage>
</organism>
<dbReference type="AlphaFoldDB" id="A0A1Y0B3X7"/>
<keyword evidence="1" id="KW-0496">Mitochondrion</keyword>
<sequence>MDLKVLANKEKSRGYILERTAHSQHSSINQPTNFYTRWNRASRQRKLLCDLSSSGVNFASEQSLQECFLLTQKVSALSIPY</sequence>
<accession>A0A1Y0B3X7</accession>
<dbReference type="EMBL" id="KY774314">
    <property type="protein sequence ID" value="ART32156.1"/>
    <property type="molecule type" value="Genomic_DNA"/>
</dbReference>
<reference evidence="1" key="1">
    <citation type="submission" date="2017-03" db="EMBL/GenBank/DDBJ databases">
        <title>The mitochondrial genome of the carnivorous plant Utricularia reniformis (Lentibulariaceae): structure, comparative analysis and evolutionary landmarks.</title>
        <authorList>
            <person name="Silva S.R."/>
            <person name="Alvarenga D.O."/>
            <person name="Michael T.P."/>
            <person name="Miranda V.F.O."/>
            <person name="Varani A.M."/>
        </authorList>
    </citation>
    <scope>NUCLEOTIDE SEQUENCE</scope>
</reference>
<name>A0A1Y0B3X7_9LAMI</name>